<organism evidence="2 3">
    <name type="scientific">Tenuibacillus multivorans</name>
    <dbReference type="NCBI Taxonomy" id="237069"/>
    <lineage>
        <taxon>Bacteria</taxon>
        <taxon>Bacillati</taxon>
        <taxon>Bacillota</taxon>
        <taxon>Bacilli</taxon>
        <taxon>Bacillales</taxon>
        <taxon>Bacillaceae</taxon>
        <taxon>Tenuibacillus</taxon>
    </lineage>
</organism>
<dbReference type="AlphaFoldDB" id="A0A1G9WI32"/>
<evidence type="ECO:0000313" key="3">
    <source>
        <dbReference type="Proteomes" id="UP000199334"/>
    </source>
</evidence>
<reference evidence="2 3" key="1">
    <citation type="submission" date="2016-10" db="EMBL/GenBank/DDBJ databases">
        <authorList>
            <person name="de Groot N.N."/>
        </authorList>
    </citation>
    <scope>NUCLEOTIDE SEQUENCE [LARGE SCALE GENOMIC DNA]</scope>
    <source>
        <strain evidence="2 3">CGMCC 1.3442</strain>
    </source>
</reference>
<name>A0A1G9WI32_9BACI</name>
<dbReference type="PROSITE" id="PS51257">
    <property type="entry name" value="PROKAR_LIPOPROTEIN"/>
    <property type="match status" value="1"/>
</dbReference>
<feature type="signal peptide" evidence="1">
    <location>
        <begin position="1"/>
        <end position="24"/>
    </location>
</feature>
<dbReference type="RefSeq" id="WP_093855275.1">
    <property type="nucleotide sequence ID" value="NZ_BJVZ01000003.1"/>
</dbReference>
<keyword evidence="3" id="KW-1185">Reference proteome</keyword>
<proteinExistence type="predicted"/>
<gene>
    <name evidence="2" type="ORF">SAMN05216498_0762</name>
</gene>
<sequence>MKKLLGFLVIMGVVLLGACSSPEADEIIEYQNSYVEFINPLSVEIDEVLQKINMAATAGEAYEIQENELVPIAEDIKDFIDSKNPESDVVKEYHAIIEGQLNNWYDGIMMEYETMGQFINGEITEAEAQELYAQASEKYMAANEYEQEALDKMDELAQEYNIEEEELEE</sequence>
<dbReference type="STRING" id="237069.SAMN05216498_0762"/>
<dbReference type="OrthoDB" id="2968217at2"/>
<feature type="chain" id="PRO_5011793311" description="Lipoprotein" evidence="1">
    <location>
        <begin position="25"/>
        <end position="169"/>
    </location>
</feature>
<dbReference type="Proteomes" id="UP000199334">
    <property type="component" value="Unassembled WGS sequence"/>
</dbReference>
<accession>A0A1G9WI32</accession>
<evidence type="ECO:0008006" key="4">
    <source>
        <dbReference type="Google" id="ProtNLM"/>
    </source>
</evidence>
<dbReference type="EMBL" id="FNIG01000001">
    <property type="protein sequence ID" value="SDM84198.1"/>
    <property type="molecule type" value="Genomic_DNA"/>
</dbReference>
<protein>
    <recommendedName>
        <fullName evidence="4">Lipoprotein</fullName>
    </recommendedName>
</protein>
<evidence type="ECO:0000313" key="2">
    <source>
        <dbReference type="EMBL" id="SDM84198.1"/>
    </source>
</evidence>
<evidence type="ECO:0000256" key="1">
    <source>
        <dbReference type="SAM" id="SignalP"/>
    </source>
</evidence>
<keyword evidence="1" id="KW-0732">Signal</keyword>